<sequence>MSIQLSILDLNHLFYSCLLTVRHGNLLLTMIQRLSDRSFRIDSATVLIHVSSPYVIVSQSIATHAIAAASATGST</sequence>
<dbReference type="EMBL" id="AHGT01000101">
    <property type="protein sequence ID" value="ESU35095.1"/>
    <property type="molecule type" value="Genomic_DNA"/>
</dbReference>
<proteinExistence type="predicted"/>
<dbReference type="VEuPathDB" id="GiardiaDB:DHA2_153953"/>
<evidence type="ECO:0000313" key="1">
    <source>
        <dbReference type="EMBL" id="ESU35095.1"/>
    </source>
</evidence>
<gene>
    <name evidence="1" type="ORF">DHA2_153953</name>
</gene>
<dbReference type="Proteomes" id="UP000018320">
    <property type="component" value="Unassembled WGS sequence"/>
</dbReference>
<name>V6TE27_GIAIN</name>
<comment type="caution">
    <text evidence="1">The sequence shown here is derived from an EMBL/GenBank/DDBJ whole genome shotgun (WGS) entry which is preliminary data.</text>
</comment>
<protein>
    <submittedName>
        <fullName evidence="1">Molecular chaperone, DnaJ family protein</fullName>
    </submittedName>
</protein>
<organism evidence="1 2">
    <name type="scientific">Giardia intestinalis</name>
    <name type="common">Giardia lamblia</name>
    <dbReference type="NCBI Taxonomy" id="5741"/>
    <lineage>
        <taxon>Eukaryota</taxon>
        <taxon>Metamonada</taxon>
        <taxon>Diplomonadida</taxon>
        <taxon>Hexamitidae</taxon>
        <taxon>Giardiinae</taxon>
        <taxon>Giardia</taxon>
    </lineage>
</organism>
<accession>V6TE27</accession>
<dbReference type="AlphaFoldDB" id="V6TE27"/>
<evidence type="ECO:0000313" key="2">
    <source>
        <dbReference type="Proteomes" id="UP000018320"/>
    </source>
</evidence>
<reference evidence="1 2" key="2">
    <citation type="journal article" date="2013" name="Genome Biol. Evol.">
        <title>Genome sequencing of Giardia lamblia genotypes A2 and B isolates (DH and GS) and comparative analysis with the genomes of genotypes A1 and E (WB and Pig).</title>
        <authorList>
            <person name="Adam R.D."/>
            <person name="Dahlstrom E.W."/>
            <person name="Martens C.A."/>
            <person name="Bruno D.P."/>
            <person name="Barbian K.D."/>
            <person name="Ricklefs S.M."/>
            <person name="Hernandez M.M."/>
            <person name="Narla N.P."/>
            <person name="Patel R.B."/>
            <person name="Porcella S.F."/>
            <person name="Nash T.E."/>
        </authorList>
    </citation>
    <scope>NUCLEOTIDE SEQUENCE [LARGE SCALE GENOMIC DNA]</scope>
    <source>
        <strain evidence="1 2">DH</strain>
    </source>
</reference>
<reference evidence="2" key="1">
    <citation type="submission" date="2012-02" db="EMBL/GenBank/DDBJ databases">
        <title>Genome sequencing of Giardia lamblia Genotypes A2 and B isolates (DH and GS) and comparative analysis with the genomes of Genotypes A1 and E (WB and Pig).</title>
        <authorList>
            <person name="Adam R."/>
            <person name="Dahlstrom E."/>
            <person name="Martens C."/>
            <person name="Bruno D."/>
            <person name="Barbian K."/>
            <person name="Porcella S.F."/>
            <person name="Nash T."/>
        </authorList>
    </citation>
    <scope>NUCLEOTIDE SEQUENCE</scope>
    <source>
        <strain evidence="2">DH</strain>
    </source>
</reference>